<gene>
    <name evidence="3" type="ORF">SAMN04244579_04252</name>
</gene>
<dbReference type="Gene3D" id="3.40.50.300">
    <property type="entry name" value="P-loop containing nucleotide triphosphate hydrolases"/>
    <property type="match status" value="1"/>
</dbReference>
<feature type="region of interest" description="Disordered" evidence="1">
    <location>
        <begin position="319"/>
        <end position="389"/>
    </location>
</feature>
<dbReference type="PANTHER" id="PTHR35894:SF1">
    <property type="entry name" value="PHOSPHORIBULOKINASE _ URIDINE KINASE FAMILY"/>
    <property type="match status" value="1"/>
</dbReference>
<dbReference type="SUPFAM" id="SSF52540">
    <property type="entry name" value="P-loop containing nucleoside triphosphate hydrolases"/>
    <property type="match status" value="1"/>
</dbReference>
<feature type="compositionally biased region" description="Pro residues" evidence="1">
    <location>
        <begin position="348"/>
        <end position="358"/>
    </location>
</feature>
<dbReference type="PANTHER" id="PTHR35894">
    <property type="entry name" value="GENERAL SECRETION PATHWAY PROTEIN A-RELATED"/>
    <property type="match status" value="1"/>
</dbReference>
<feature type="domain" description="AAA+ ATPase" evidence="2">
    <location>
        <begin position="42"/>
        <end position="191"/>
    </location>
</feature>
<dbReference type="InterPro" id="IPR036366">
    <property type="entry name" value="PGBDSf"/>
</dbReference>
<dbReference type="Gene3D" id="3.90.70.10">
    <property type="entry name" value="Cysteine proteinases"/>
    <property type="match status" value="1"/>
</dbReference>
<dbReference type="InterPro" id="IPR036365">
    <property type="entry name" value="PGBD-like_sf"/>
</dbReference>
<sequence>MYNPYFGFSEAPFSISPDPRYLFMSERHREALAHLLYGLQIDGGFVLLTGEVGTGKTTLCRCLLEQVPEHCDIAFIFNPKLTRQELLKTLCEELHIVLPDGIGGLKALFDRLNAHLLQSNAKGRKTVLIVDEAQNLSAEVLELLRLLTNLETHRHKLLQIILLGQTELRDIVAREDMRQLAQRIVARYHLEPLSRPEVGAYVRHRLAVAGTRAVLFPPPLLERLYRLSGGTPRLINVLCDRALLGAYVQGKAAVDRPTLESAAREVFGPGHRSRAPAAVAAALGVTLLAGLATVGWQLAPAPLFAAGRGALDSRLAAAPLPADATPPPSSAPLPVPATGVPGRDEKPVQPPPSTPPTAPQTQEHEPPPETPLEPPVPEPVEPPEEDVAGPATEDHWLHEAQAVRALFGHWQAAIRQPSDLDGACRQVEEMSLRCLRQQVDPQSLASLPPPLILELAPADGPPFLATLLARDEGRTRLVVAGEVREVALAALTRRWSGRYVLLQQAPLARSRRLTLGTRGADVAWVDLQLARWEGQQPRAGDPLFGTELEQRVRNFQQAHGLLADGVVGTQTLERLVRLGTTEMAALAR</sequence>
<dbReference type="InterPro" id="IPR002477">
    <property type="entry name" value="Peptidoglycan-bd-like"/>
</dbReference>
<dbReference type="STRING" id="170623.SAMN04244579_04252"/>
<proteinExistence type="predicted"/>
<dbReference type="EMBL" id="FNYO01000094">
    <property type="protein sequence ID" value="SEJ41028.1"/>
    <property type="molecule type" value="Genomic_DNA"/>
</dbReference>
<reference evidence="3 4" key="1">
    <citation type="submission" date="2016-10" db="EMBL/GenBank/DDBJ databases">
        <authorList>
            <person name="de Groot N.N."/>
        </authorList>
    </citation>
    <scope>NUCLEOTIDE SEQUENCE [LARGE SCALE GENOMIC DNA]</scope>
    <source>
        <strain evidence="3 4">DSM 1041</strain>
    </source>
</reference>
<name>A0A1H6YI88_9GAMM</name>
<dbReference type="InterPro" id="IPR052026">
    <property type="entry name" value="ExeA_AAA_ATPase_DNA-bind"/>
</dbReference>
<dbReference type="Proteomes" id="UP000199005">
    <property type="component" value="Unassembled WGS sequence"/>
</dbReference>
<dbReference type="Gene3D" id="1.10.101.10">
    <property type="entry name" value="PGBD-like superfamily/PGBD"/>
    <property type="match status" value="1"/>
</dbReference>
<evidence type="ECO:0000259" key="2">
    <source>
        <dbReference type="SMART" id="SM00382"/>
    </source>
</evidence>
<dbReference type="RefSeq" id="WP_090902708.1">
    <property type="nucleotide sequence ID" value="NZ_FNYO01000094.1"/>
</dbReference>
<feature type="compositionally biased region" description="Pro residues" evidence="1">
    <location>
        <begin position="324"/>
        <end position="335"/>
    </location>
</feature>
<dbReference type="InterPro" id="IPR049945">
    <property type="entry name" value="AAA_22"/>
</dbReference>
<evidence type="ECO:0000313" key="3">
    <source>
        <dbReference type="EMBL" id="SEJ41028.1"/>
    </source>
</evidence>
<dbReference type="Pfam" id="PF01471">
    <property type="entry name" value="PG_binding_1"/>
    <property type="match status" value="1"/>
</dbReference>
<dbReference type="SMART" id="SM00382">
    <property type="entry name" value="AAA"/>
    <property type="match status" value="1"/>
</dbReference>
<dbReference type="Pfam" id="PF13401">
    <property type="entry name" value="AAA_22"/>
    <property type="match status" value="1"/>
</dbReference>
<dbReference type="GO" id="GO:0016887">
    <property type="term" value="F:ATP hydrolysis activity"/>
    <property type="evidence" value="ECO:0007669"/>
    <property type="project" value="InterPro"/>
</dbReference>
<dbReference type="AlphaFoldDB" id="A0A1H6YI88"/>
<evidence type="ECO:0000313" key="4">
    <source>
        <dbReference type="Proteomes" id="UP000199005"/>
    </source>
</evidence>
<evidence type="ECO:0000256" key="1">
    <source>
        <dbReference type="SAM" id="MobiDB-lite"/>
    </source>
</evidence>
<protein>
    <submittedName>
        <fullName evidence="3">General secretion pathway protein A</fullName>
    </submittedName>
</protein>
<dbReference type="InterPro" id="IPR003593">
    <property type="entry name" value="AAA+_ATPase"/>
</dbReference>
<dbReference type="InterPro" id="IPR027417">
    <property type="entry name" value="P-loop_NTPase"/>
</dbReference>
<feature type="compositionally biased region" description="Pro residues" evidence="1">
    <location>
        <begin position="368"/>
        <end position="380"/>
    </location>
</feature>
<accession>A0A1H6YI88</accession>
<organism evidence="3 4">
    <name type="scientific">Azotobacter beijerinckii</name>
    <dbReference type="NCBI Taxonomy" id="170623"/>
    <lineage>
        <taxon>Bacteria</taxon>
        <taxon>Pseudomonadati</taxon>
        <taxon>Pseudomonadota</taxon>
        <taxon>Gammaproteobacteria</taxon>
        <taxon>Pseudomonadales</taxon>
        <taxon>Pseudomonadaceae</taxon>
        <taxon>Azotobacter</taxon>
    </lineage>
</organism>
<dbReference type="SUPFAM" id="SSF47090">
    <property type="entry name" value="PGBD-like"/>
    <property type="match status" value="1"/>
</dbReference>